<feature type="compositionally biased region" description="Basic and acidic residues" evidence="1">
    <location>
        <begin position="70"/>
        <end position="86"/>
    </location>
</feature>
<sequence>MQRRRPSATGGALRRLSWRPTATEEALWDPGKDHKPEESPVYADVKIETADDSLTYAQINRHNKGKAKNKKDDGLTYAQIKHDSKGKANKKKGL</sequence>
<feature type="region of interest" description="Disordered" evidence="1">
    <location>
        <begin position="1"/>
        <end position="38"/>
    </location>
</feature>
<comment type="caution">
    <text evidence="2">The sequence shown here is derived from an EMBL/GenBank/DDBJ whole genome shotgun (WGS) entry which is preliminary data.</text>
</comment>
<proteinExistence type="predicted"/>
<protein>
    <submittedName>
        <fullName evidence="2">Uncharacterized protein</fullName>
    </submittedName>
</protein>
<accession>A0AA88NPB1</accession>
<dbReference type="Proteomes" id="UP001187415">
    <property type="component" value="Unassembled WGS sequence"/>
</dbReference>
<evidence type="ECO:0000256" key="1">
    <source>
        <dbReference type="SAM" id="MobiDB-lite"/>
    </source>
</evidence>
<gene>
    <name evidence="2" type="ORF">Q5P01_002493</name>
</gene>
<feature type="region of interest" description="Disordered" evidence="1">
    <location>
        <begin position="58"/>
        <end position="94"/>
    </location>
</feature>
<reference evidence="2" key="1">
    <citation type="submission" date="2023-07" db="EMBL/GenBank/DDBJ databases">
        <title>Chromosome-level Genome Assembly of Striped Snakehead (Channa striata).</title>
        <authorList>
            <person name="Liu H."/>
        </authorList>
    </citation>
    <scope>NUCLEOTIDE SEQUENCE</scope>
    <source>
        <strain evidence="2">Gz</strain>
        <tissue evidence="2">Muscle</tissue>
    </source>
</reference>
<dbReference type="EMBL" id="JAUPFM010000001">
    <property type="protein sequence ID" value="KAK2862960.1"/>
    <property type="molecule type" value="Genomic_DNA"/>
</dbReference>
<dbReference type="AlphaFoldDB" id="A0AA88NPB1"/>
<name>A0AA88NPB1_CHASR</name>
<evidence type="ECO:0000313" key="2">
    <source>
        <dbReference type="EMBL" id="KAK2862960.1"/>
    </source>
</evidence>
<organism evidence="2 3">
    <name type="scientific">Channa striata</name>
    <name type="common">Snakehead murrel</name>
    <name type="synonym">Ophicephalus striatus</name>
    <dbReference type="NCBI Taxonomy" id="64152"/>
    <lineage>
        <taxon>Eukaryota</taxon>
        <taxon>Metazoa</taxon>
        <taxon>Chordata</taxon>
        <taxon>Craniata</taxon>
        <taxon>Vertebrata</taxon>
        <taxon>Euteleostomi</taxon>
        <taxon>Actinopterygii</taxon>
        <taxon>Neopterygii</taxon>
        <taxon>Teleostei</taxon>
        <taxon>Neoteleostei</taxon>
        <taxon>Acanthomorphata</taxon>
        <taxon>Anabantaria</taxon>
        <taxon>Anabantiformes</taxon>
        <taxon>Channoidei</taxon>
        <taxon>Channidae</taxon>
        <taxon>Channa</taxon>
    </lineage>
</organism>
<keyword evidence="3" id="KW-1185">Reference proteome</keyword>
<evidence type="ECO:0000313" key="3">
    <source>
        <dbReference type="Proteomes" id="UP001187415"/>
    </source>
</evidence>